<accession>A0AAD3CMK3</accession>
<dbReference type="SUPFAM" id="SSF54001">
    <property type="entry name" value="Cysteine proteinases"/>
    <property type="match status" value="1"/>
</dbReference>
<dbReference type="PANTHER" id="PTHR12419:SF10">
    <property type="entry name" value="DEUBIQUITINASE OTUD6B"/>
    <property type="match status" value="1"/>
</dbReference>
<dbReference type="InterPro" id="IPR038765">
    <property type="entry name" value="Papain-like_cys_pep_sf"/>
</dbReference>
<sequence>MKYNLHIIIFSLFSFIAYAKKSIPQSKHSILYHTHPAWNHSPQIDSHGFLSKKYKLHPGKWERDARIGGKYGFKSKHTKQLKDTEVVIRQVPGDGNCLFHSLSTALSWVEDRVHLDFDESFKGSKVKKKHKLWNHDSHDEQDITCEELDLHARSKILREIAVDMLKPNCAEEMNVRKPRFLRRKRKRSLFLQGSEFLRPEELLSVACSQYDLTGEEYCEQMLQDGVWGGGIEIVALVNYLKRPIHVFELMTMYPKQRTKKRKRSRNDDDEDELHEPSPPEFRLRRMATFGSPKYDYKEPLHILSADCRFPDLVPGQQASAGNHFMAIFPQKKGSRKCIKNQPFSMSDSNPGVRVRSGGVVRPARENSTFSRRDVLARYFYKEKEDKSMNPLENLFGGKLSCFLNRKEEEVVEKDVEVSPFDQIRNWCMNKCNDLKAGFQY</sequence>
<gene>
    <name evidence="4" type="ORF">CTEN210_04939</name>
</gene>
<dbReference type="Pfam" id="PF02338">
    <property type="entry name" value="OTU"/>
    <property type="match status" value="1"/>
</dbReference>
<dbReference type="PANTHER" id="PTHR12419">
    <property type="entry name" value="OTU DOMAIN CONTAINING PROTEIN"/>
    <property type="match status" value="1"/>
</dbReference>
<feature type="signal peptide" evidence="2">
    <location>
        <begin position="1"/>
        <end position="19"/>
    </location>
</feature>
<evidence type="ECO:0000256" key="2">
    <source>
        <dbReference type="SAM" id="SignalP"/>
    </source>
</evidence>
<dbReference type="GO" id="GO:0016579">
    <property type="term" value="P:protein deubiquitination"/>
    <property type="evidence" value="ECO:0007669"/>
    <property type="project" value="TreeGrafter"/>
</dbReference>
<keyword evidence="5" id="KW-1185">Reference proteome</keyword>
<name>A0AAD3CMK3_9STRA</name>
<feature type="domain" description="OTU" evidence="3">
    <location>
        <begin position="86"/>
        <end position="330"/>
    </location>
</feature>
<organism evidence="4 5">
    <name type="scientific">Chaetoceros tenuissimus</name>
    <dbReference type="NCBI Taxonomy" id="426638"/>
    <lineage>
        <taxon>Eukaryota</taxon>
        <taxon>Sar</taxon>
        <taxon>Stramenopiles</taxon>
        <taxon>Ochrophyta</taxon>
        <taxon>Bacillariophyta</taxon>
        <taxon>Coscinodiscophyceae</taxon>
        <taxon>Chaetocerotophycidae</taxon>
        <taxon>Chaetocerotales</taxon>
        <taxon>Chaetocerotaceae</taxon>
        <taxon>Chaetoceros</taxon>
    </lineage>
</organism>
<feature type="chain" id="PRO_5041990751" description="OTU domain-containing protein" evidence="2">
    <location>
        <begin position="20"/>
        <end position="440"/>
    </location>
</feature>
<dbReference type="Gene3D" id="3.90.70.80">
    <property type="match status" value="1"/>
</dbReference>
<dbReference type="CDD" id="cd22744">
    <property type="entry name" value="OTU"/>
    <property type="match status" value="1"/>
</dbReference>
<dbReference type="InterPro" id="IPR050704">
    <property type="entry name" value="Peptidase_C85-like"/>
</dbReference>
<evidence type="ECO:0000259" key="3">
    <source>
        <dbReference type="PROSITE" id="PS50802"/>
    </source>
</evidence>
<dbReference type="EMBL" id="BLLK01000027">
    <property type="protein sequence ID" value="GFH48463.1"/>
    <property type="molecule type" value="Genomic_DNA"/>
</dbReference>
<evidence type="ECO:0000313" key="4">
    <source>
        <dbReference type="EMBL" id="GFH48463.1"/>
    </source>
</evidence>
<feature type="region of interest" description="Disordered" evidence="1">
    <location>
        <begin position="256"/>
        <end position="280"/>
    </location>
</feature>
<comment type="caution">
    <text evidence="4">The sequence shown here is derived from an EMBL/GenBank/DDBJ whole genome shotgun (WGS) entry which is preliminary data.</text>
</comment>
<protein>
    <recommendedName>
        <fullName evidence="3">OTU domain-containing protein</fullName>
    </recommendedName>
</protein>
<dbReference type="Proteomes" id="UP001054902">
    <property type="component" value="Unassembled WGS sequence"/>
</dbReference>
<evidence type="ECO:0000313" key="5">
    <source>
        <dbReference type="Proteomes" id="UP001054902"/>
    </source>
</evidence>
<reference evidence="4 5" key="1">
    <citation type="journal article" date="2021" name="Sci. Rep.">
        <title>The genome of the diatom Chaetoceros tenuissimus carries an ancient integrated fragment of an extant virus.</title>
        <authorList>
            <person name="Hongo Y."/>
            <person name="Kimura K."/>
            <person name="Takaki Y."/>
            <person name="Yoshida Y."/>
            <person name="Baba S."/>
            <person name="Kobayashi G."/>
            <person name="Nagasaki K."/>
            <person name="Hano T."/>
            <person name="Tomaru Y."/>
        </authorList>
    </citation>
    <scope>NUCLEOTIDE SEQUENCE [LARGE SCALE GENOMIC DNA]</scope>
    <source>
        <strain evidence="4 5">NIES-3715</strain>
    </source>
</reference>
<dbReference type="GO" id="GO:0004843">
    <property type="term" value="F:cysteine-type deubiquitinase activity"/>
    <property type="evidence" value="ECO:0007669"/>
    <property type="project" value="TreeGrafter"/>
</dbReference>
<proteinExistence type="predicted"/>
<evidence type="ECO:0000256" key="1">
    <source>
        <dbReference type="SAM" id="MobiDB-lite"/>
    </source>
</evidence>
<keyword evidence="2" id="KW-0732">Signal</keyword>
<dbReference type="InterPro" id="IPR003323">
    <property type="entry name" value="OTU_dom"/>
</dbReference>
<dbReference type="PROSITE" id="PS50802">
    <property type="entry name" value="OTU"/>
    <property type="match status" value="1"/>
</dbReference>
<dbReference type="AlphaFoldDB" id="A0AAD3CMK3"/>